<dbReference type="SUPFAM" id="SSF81301">
    <property type="entry name" value="Nucleotidyltransferase"/>
    <property type="match status" value="1"/>
</dbReference>
<feature type="region of interest" description="Disordered" evidence="3">
    <location>
        <begin position="260"/>
        <end position="290"/>
    </location>
</feature>
<dbReference type="GO" id="GO:0005737">
    <property type="term" value="C:cytoplasm"/>
    <property type="evidence" value="ECO:0007669"/>
    <property type="project" value="UniProtKB-SubCell"/>
</dbReference>
<dbReference type="InterPro" id="IPR043519">
    <property type="entry name" value="NT_sf"/>
</dbReference>
<accession>A0A317FIA2</accession>
<dbReference type="AlphaFoldDB" id="A0A317FIA2"/>
<feature type="region of interest" description="Disordered" evidence="3">
    <location>
        <begin position="1"/>
        <end position="155"/>
    </location>
</feature>
<comment type="subcellular location">
    <subcellularLocation>
        <location evidence="2">Cytoplasm</location>
    </subcellularLocation>
</comment>
<dbReference type="Pfam" id="PF02410">
    <property type="entry name" value="RsfS"/>
    <property type="match status" value="1"/>
</dbReference>
<keyword evidence="2" id="KW-0963">Cytoplasm</keyword>
<dbReference type="NCBIfam" id="TIGR00090">
    <property type="entry name" value="rsfS_iojap_ybeB"/>
    <property type="match status" value="1"/>
</dbReference>
<dbReference type="GO" id="GO:0090071">
    <property type="term" value="P:negative regulation of ribosome biogenesis"/>
    <property type="evidence" value="ECO:0007669"/>
    <property type="project" value="UniProtKB-UniRule"/>
</dbReference>
<keyword evidence="5" id="KW-1185">Reference proteome</keyword>
<comment type="subunit">
    <text evidence="2">Interacts with ribosomal protein uL14 (rplN).</text>
</comment>
<comment type="function">
    <text evidence="2">Functions as a ribosomal silencing factor. Interacts with ribosomal protein uL14 (rplN), blocking formation of intersubunit bridge B8. Prevents association of the 30S and 50S ribosomal subunits and the formation of functional ribosomes, thus repressing translation.</text>
</comment>
<dbReference type="PANTHER" id="PTHR21043:SF0">
    <property type="entry name" value="MITOCHONDRIAL ASSEMBLY OF RIBOSOMAL LARGE SUBUNIT PROTEIN 1"/>
    <property type="match status" value="1"/>
</dbReference>
<dbReference type="GO" id="GO:0017148">
    <property type="term" value="P:negative regulation of translation"/>
    <property type="evidence" value="ECO:0007669"/>
    <property type="project" value="UniProtKB-UniRule"/>
</dbReference>
<comment type="similarity">
    <text evidence="1 2">Belongs to the Iojap/RsfS family.</text>
</comment>
<dbReference type="EMBL" id="QGNA01000001">
    <property type="protein sequence ID" value="PWS38333.1"/>
    <property type="molecule type" value="Genomic_DNA"/>
</dbReference>
<proteinExistence type="inferred from homology"/>
<comment type="caution">
    <text evidence="4">The sequence shown here is derived from an EMBL/GenBank/DDBJ whole genome shotgun (WGS) entry which is preliminary data.</text>
</comment>
<dbReference type="GO" id="GO:0043023">
    <property type="term" value="F:ribosomal large subunit binding"/>
    <property type="evidence" value="ECO:0007669"/>
    <property type="project" value="TreeGrafter"/>
</dbReference>
<feature type="compositionally biased region" description="Low complexity" evidence="3">
    <location>
        <begin position="21"/>
        <end position="141"/>
    </location>
</feature>
<dbReference type="Gene3D" id="3.30.460.10">
    <property type="entry name" value="Beta Polymerase, domain 2"/>
    <property type="match status" value="1"/>
</dbReference>
<evidence type="ECO:0000256" key="3">
    <source>
        <dbReference type="SAM" id="MobiDB-lite"/>
    </source>
</evidence>
<dbReference type="HAMAP" id="MF_01477">
    <property type="entry name" value="Iojap_RsfS"/>
    <property type="match status" value="1"/>
</dbReference>
<protein>
    <recommendedName>
        <fullName evidence="2">Ribosomal silencing factor RsfS</fullName>
    </recommendedName>
</protein>
<organism evidence="4 5">
    <name type="scientific">Falsiroseomonas bella</name>
    <dbReference type="NCBI Taxonomy" id="2184016"/>
    <lineage>
        <taxon>Bacteria</taxon>
        <taxon>Pseudomonadati</taxon>
        <taxon>Pseudomonadota</taxon>
        <taxon>Alphaproteobacteria</taxon>
        <taxon>Acetobacterales</taxon>
        <taxon>Roseomonadaceae</taxon>
        <taxon>Falsiroseomonas</taxon>
    </lineage>
</organism>
<sequence>MARAPKASPDTLKPASRRAPAKAAPAKPKTPAAKAAAPAKDGTTKAGTTKAPSRSPAKKSAAPAKAGTTRATTAKAPARPAAKTSAASARASTAKAPARSSAKKAATPAAKAPAPKTTAAKSRATAKPAVKPSAKAAAPRPARAPRSRKPKIQPALLDRLVEAARKSLEDDKAEEVVVLDVTGRADYADRLVIATGLADRQIQAMASHLEDAFEKEGLKLRRDATQASPDWVLIDAGDLVVHLFKPEARRLYALERMWGPDSPAAAAPQDRTPLPDDGAGGSTATEEDDE</sequence>
<dbReference type="Proteomes" id="UP000245765">
    <property type="component" value="Unassembled WGS sequence"/>
</dbReference>
<name>A0A317FIA2_9PROT</name>
<gene>
    <name evidence="2 4" type="primary">rsfS</name>
    <name evidence="4" type="ORF">DFH01_03320</name>
</gene>
<evidence type="ECO:0000313" key="4">
    <source>
        <dbReference type="EMBL" id="PWS38333.1"/>
    </source>
</evidence>
<evidence type="ECO:0000256" key="1">
    <source>
        <dbReference type="ARBA" id="ARBA00010574"/>
    </source>
</evidence>
<dbReference type="PANTHER" id="PTHR21043">
    <property type="entry name" value="IOJAP SUPERFAMILY ORTHOLOG"/>
    <property type="match status" value="1"/>
</dbReference>
<dbReference type="GO" id="GO:0042256">
    <property type="term" value="P:cytosolic ribosome assembly"/>
    <property type="evidence" value="ECO:0007669"/>
    <property type="project" value="UniProtKB-UniRule"/>
</dbReference>
<reference evidence="5" key="1">
    <citation type="submission" date="2018-05" db="EMBL/GenBank/DDBJ databases">
        <authorList>
            <person name="Du Z."/>
            <person name="Wang X."/>
        </authorList>
    </citation>
    <scope>NUCLEOTIDE SEQUENCE [LARGE SCALE GENOMIC DNA]</scope>
    <source>
        <strain evidence="5">CQN31</strain>
    </source>
</reference>
<dbReference type="InterPro" id="IPR004394">
    <property type="entry name" value="Iojap/RsfS/C7orf30"/>
</dbReference>
<keyword evidence="2" id="KW-0810">Translation regulation</keyword>
<evidence type="ECO:0000313" key="5">
    <source>
        <dbReference type="Proteomes" id="UP000245765"/>
    </source>
</evidence>
<evidence type="ECO:0000256" key="2">
    <source>
        <dbReference type="HAMAP-Rule" id="MF_01477"/>
    </source>
</evidence>
<keyword evidence="2" id="KW-0678">Repressor</keyword>